<comment type="caution">
    <text evidence="2">The sequence shown here is derived from an EMBL/GenBank/DDBJ whole genome shotgun (WGS) entry which is preliminary data.</text>
</comment>
<evidence type="ECO:0000313" key="3">
    <source>
        <dbReference type="Proteomes" id="UP000807469"/>
    </source>
</evidence>
<dbReference type="EMBL" id="MU155432">
    <property type="protein sequence ID" value="KAF9473581.1"/>
    <property type="molecule type" value="Genomic_DNA"/>
</dbReference>
<gene>
    <name evidence="2" type="ORF">BDN70DRAFT_375900</name>
</gene>
<evidence type="ECO:0008006" key="4">
    <source>
        <dbReference type="Google" id="ProtNLM"/>
    </source>
</evidence>
<organism evidence="2 3">
    <name type="scientific">Pholiota conissans</name>
    <dbReference type="NCBI Taxonomy" id="109636"/>
    <lineage>
        <taxon>Eukaryota</taxon>
        <taxon>Fungi</taxon>
        <taxon>Dikarya</taxon>
        <taxon>Basidiomycota</taxon>
        <taxon>Agaricomycotina</taxon>
        <taxon>Agaricomycetes</taxon>
        <taxon>Agaricomycetidae</taxon>
        <taxon>Agaricales</taxon>
        <taxon>Agaricineae</taxon>
        <taxon>Strophariaceae</taxon>
        <taxon>Pholiota</taxon>
    </lineage>
</organism>
<protein>
    <recommendedName>
        <fullName evidence="4">Secreted protein</fullName>
    </recommendedName>
</protein>
<keyword evidence="3" id="KW-1185">Reference proteome</keyword>
<sequence>MRGRCAFSFSMRILEMISTLVMMLKATEATEEIAKERTKHSLSHRCAVYHGMPIFSAEIVLHILMSRHHCRNGVREQQNVDDAFSRRVVPSSLFSVHESSTKTLFILSFRHFLARTCHR</sequence>
<accession>A0A9P5YTD2</accession>
<keyword evidence="1" id="KW-0732">Signal</keyword>
<evidence type="ECO:0000256" key="1">
    <source>
        <dbReference type="SAM" id="SignalP"/>
    </source>
</evidence>
<feature type="signal peptide" evidence="1">
    <location>
        <begin position="1"/>
        <end position="29"/>
    </location>
</feature>
<reference evidence="2" key="1">
    <citation type="submission" date="2020-11" db="EMBL/GenBank/DDBJ databases">
        <authorList>
            <consortium name="DOE Joint Genome Institute"/>
            <person name="Ahrendt S."/>
            <person name="Riley R."/>
            <person name="Andreopoulos W."/>
            <person name="Labutti K."/>
            <person name="Pangilinan J."/>
            <person name="Ruiz-Duenas F.J."/>
            <person name="Barrasa J.M."/>
            <person name="Sanchez-Garcia M."/>
            <person name="Camarero S."/>
            <person name="Miyauchi S."/>
            <person name="Serrano A."/>
            <person name="Linde D."/>
            <person name="Babiker R."/>
            <person name="Drula E."/>
            <person name="Ayuso-Fernandez I."/>
            <person name="Pacheco R."/>
            <person name="Padilla G."/>
            <person name="Ferreira P."/>
            <person name="Barriuso J."/>
            <person name="Kellner H."/>
            <person name="Castanera R."/>
            <person name="Alfaro M."/>
            <person name="Ramirez L."/>
            <person name="Pisabarro A.G."/>
            <person name="Kuo A."/>
            <person name="Tritt A."/>
            <person name="Lipzen A."/>
            <person name="He G."/>
            <person name="Yan M."/>
            <person name="Ng V."/>
            <person name="Cullen D."/>
            <person name="Martin F."/>
            <person name="Rosso M.-N."/>
            <person name="Henrissat B."/>
            <person name="Hibbett D."/>
            <person name="Martinez A.T."/>
            <person name="Grigoriev I.V."/>
        </authorList>
    </citation>
    <scope>NUCLEOTIDE SEQUENCE</scope>
    <source>
        <strain evidence="2">CIRM-BRFM 674</strain>
    </source>
</reference>
<name>A0A9P5YTD2_9AGAR</name>
<proteinExistence type="predicted"/>
<feature type="chain" id="PRO_5040390971" description="Secreted protein" evidence="1">
    <location>
        <begin position="30"/>
        <end position="119"/>
    </location>
</feature>
<dbReference type="AlphaFoldDB" id="A0A9P5YTD2"/>
<dbReference type="Proteomes" id="UP000807469">
    <property type="component" value="Unassembled WGS sequence"/>
</dbReference>
<evidence type="ECO:0000313" key="2">
    <source>
        <dbReference type="EMBL" id="KAF9473581.1"/>
    </source>
</evidence>